<accession>A0A4P7W1U4</accession>
<proteinExistence type="inferred from homology"/>
<evidence type="ECO:0000313" key="7">
    <source>
        <dbReference type="EMBL" id="QCD41876.1"/>
    </source>
</evidence>
<dbReference type="NCBIfam" id="TIGR01280">
    <property type="entry name" value="xseB"/>
    <property type="match status" value="1"/>
</dbReference>
<evidence type="ECO:0000256" key="5">
    <source>
        <dbReference type="ARBA" id="ARBA00022839"/>
    </source>
</evidence>
<dbReference type="EC" id="3.1.11.6" evidence="6"/>
<dbReference type="GO" id="GO:0008855">
    <property type="term" value="F:exodeoxyribonuclease VII activity"/>
    <property type="evidence" value="ECO:0007669"/>
    <property type="project" value="UniProtKB-UniRule"/>
</dbReference>
<sequence>MMDFKPISELTYAQSVSELESILRMMQSDTCDIDHLAAYTRRATELLKACRTRLTTTEEELRDILASLGNEVARNS</sequence>
<evidence type="ECO:0000256" key="4">
    <source>
        <dbReference type="ARBA" id="ARBA00022801"/>
    </source>
</evidence>
<keyword evidence="3" id="KW-0540">Nuclease</keyword>
<keyword evidence="8" id="KW-1185">Reference proteome</keyword>
<dbReference type="KEGG" id="ddb:E7747_05990"/>
<dbReference type="GO" id="GO:0009318">
    <property type="term" value="C:exodeoxyribonuclease VII complex"/>
    <property type="evidence" value="ECO:0007669"/>
    <property type="project" value="UniProtKB-UniRule"/>
</dbReference>
<dbReference type="InterPro" id="IPR037004">
    <property type="entry name" value="Exonuc_VII_ssu_sf"/>
</dbReference>
<dbReference type="GO" id="GO:0006308">
    <property type="term" value="P:DNA catabolic process"/>
    <property type="evidence" value="ECO:0007669"/>
    <property type="project" value="UniProtKB-UniRule"/>
</dbReference>
<dbReference type="Pfam" id="PF02609">
    <property type="entry name" value="Exonuc_VII_S"/>
    <property type="match status" value="1"/>
</dbReference>
<dbReference type="RefSeq" id="WP_123613696.1">
    <property type="nucleotide sequence ID" value="NZ_CAXHQF010000010.1"/>
</dbReference>
<evidence type="ECO:0000256" key="1">
    <source>
        <dbReference type="ARBA" id="ARBA00009998"/>
    </source>
</evidence>
<evidence type="ECO:0000256" key="2">
    <source>
        <dbReference type="ARBA" id="ARBA00022490"/>
    </source>
</evidence>
<dbReference type="SUPFAM" id="SSF116842">
    <property type="entry name" value="XseB-like"/>
    <property type="match status" value="1"/>
</dbReference>
<evidence type="ECO:0000313" key="8">
    <source>
        <dbReference type="Proteomes" id="UP000297149"/>
    </source>
</evidence>
<organism evidence="7 8">
    <name type="scientific">Duncaniella dubosii</name>
    <dbReference type="NCBI Taxonomy" id="2518971"/>
    <lineage>
        <taxon>Bacteria</taxon>
        <taxon>Pseudomonadati</taxon>
        <taxon>Bacteroidota</taxon>
        <taxon>Bacteroidia</taxon>
        <taxon>Bacteroidales</taxon>
        <taxon>Muribaculaceae</taxon>
        <taxon>Duncaniella</taxon>
    </lineage>
</organism>
<keyword evidence="2" id="KW-0963">Cytoplasm</keyword>
<reference evidence="8" key="1">
    <citation type="submission" date="2019-02" db="EMBL/GenBank/DDBJ databases">
        <title>Isolation and identification of novel species under the genus Muribaculum.</title>
        <authorList>
            <person name="Miyake S."/>
            <person name="Ding Y."/>
            <person name="Low A."/>
            <person name="Soh M."/>
            <person name="Seedorf H."/>
        </authorList>
    </citation>
    <scope>NUCLEOTIDE SEQUENCE [LARGE SCALE GENOMIC DNA]</scope>
    <source>
        <strain evidence="8">H5</strain>
    </source>
</reference>
<protein>
    <recommendedName>
        <fullName evidence="6">Exodeoxyribonuclease VII small subunit</fullName>
        <ecNumber evidence="6">3.1.11.6</ecNumber>
    </recommendedName>
</protein>
<evidence type="ECO:0000256" key="6">
    <source>
        <dbReference type="NCBIfam" id="TIGR01280"/>
    </source>
</evidence>
<gene>
    <name evidence="7" type="primary">xseB</name>
    <name evidence="7" type="ORF">E7747_05990</name>
</gene>
<dbReference type="AlphaFoldDB" id="A0A4P7W1U4"/>
<name>A0A4P7W1U4_9BACT</name>
<dbReference type="Gene3D" id="1.10.287.1040">
    <property type="entry name" value="Exonuclease VII, small subunit"/>
    <property type="match status" value="1"/>
</dbReference>
<comment type="similarity">
    <text evidence="1">Belongs to the XseB family.</text>
</comment>
<dbReference type="EMBL" id="CP039396">
    <property type="protein sequence ID" value="QCD41876.1"/>
    <property type="molecule type" value="Genomic_DNA"/>
</dbReference>
<evidence type="ECO:0000256" key="3">
    <source>
        <dbReference type="ARBA" id="ARBA00022722"/>
    </source>
</evidence>
<dbReference type="InterPro" id="IPR003761">
    <property type="entry name" value="Exonuc_VII_S"/>
</dbReference>
<keyword evidence="5" id="KW-0269">Exonuclease</keyword>
<dbReference type="Proteomes" id="UP000297149">
    <property type="component" value="Chromosome"/>
</dbReference>
<keyword evidence="4 7" id="KW-0378">Hydrolase</keyword>